<feature type="compositionally biased region" description="Basic and acidic residues" evidence="1">
    <location>
        <begin position="299"/>
        <end position="308"/>
    </location>
</feature>
<dbReference type="InterPro" id="IPR038610">
    <property type="entry name" value="FliK-like_C_sf"/>
</dbReference>
<proteinExistence type="predicted"/>
<evidence type="ECO:0000256" key="2">
    <source>
        <dbReference type="SAM" id="SignalP"/>
    </source>
</evidence>
<organism evidence="4 5">
    <name type="scientific">Stakelama marina</name>
    <dbReference type="NCBI Taxonomy" id="2826939"/>
    <lineage>
        <taxon>Bacteria</taxon>
        <taxon>Pseudomonadati</taxon>
        <taxon>Pseudomonadota</taxon>
        <taxon>Alphaproteobacteria</taxon>
        <taxon>Sphingomonadales</taxon>
        <taxon>Sphingomonadaceae</taxon>
        <taxon>Stakelama</taxon>
    </lineage>
</organism>
<dbReference type="Pfam" id="PF02120">
    <property type="entry name" value="Flg_hook"/>
    <property type="match status" value="1"/>
</dbReference>
<feature type="compositionally biased region" description="Low complexity" evidence="1">
    <location>
        <begin position="175"/>
        <end position="188"/>
    </location>
</feature>
<keyword evidence="5" id="KW-1185">Reference proteome</keyword>
<dbReference type="AlphaFoldDB" id="A0A8T4IJ51"/>
<dbReference type="Gene3D" id="3.30.750.140">
    <property type="match status" value="1"/>
</dbReference>
<dbReference type="PANTHER" id="PTHR37533:SF2">
    <property type="entry name" value="FLAGELLAR HOOK-LENGTH CONTROL PROTEIN"/>
    <property type="match status" value="1"/>
</dbReference>
<evidence type="ECO:0000256" key="1">
    <source>
        <dbReference type="SAM" id="MobiDB-lite"/>
    </source>
</evidence>
<evidence type="ECO:0000259" key="3">
    <source>
        <dbReference type="Pfam" id="PF02120"/>
    </source>
</evidence>
<evidence type="ECO:0000313" key="4">
    <source>
        <dbReference type="EMBL" id="MBR0553135.1"/>
    </source>
</evidence>
<feature type="signal peptide" evidence="2">
    <location>
        <begin position="1"/>
        <end position="21"/>
    </location>
</feature>
<keyword evidence="4" id="KW-0282">Flagellum</keyword>
<dbReference type="Proteomes" id="UP000676996">
    <property type="component" value="Unassembled WGS sequence"/>
</dbReference>
<dbReference type="InterPro" id="IPR052563">
    <property type="entry name" value="FliK"/>
</dbReference>
<dbReference type="PANTHER" id="PTHR37533">
    <property type="entry name" value="FLAGELLAR HOOK-LENGTH CONTROL PROTEIN"/>
    <property type="match status" value="1"/>
</dbReference>
<keyword evidence="4" id="KW-0966">Cell projection</keyword>
<reference evidence="4" key="1">
    <citation type="submission" date="2021-04" db="EMBL/GenBank/DDBJ databases">
        <title>Ouciella asimina sp. nov., isolated from the surface seawater in the hydrothermal field of Okinawa Trough.</title>
        <authorList>
            <person name="Shuang W."/>
        </authorList>
    </citation>
    <scope>NUCLEOTIDE SEQUENCE</scope>
    <source>
        <strain evidence="4">LXI357</strain>
    </source>
</reference>
<evidence type="ECO:0000313" key="5">
    <source>
        <dbReference type="Proteomes" id="UP000676996"/>
    </source>
</evidence>
<dbReference type="CDD" id="cd17470">
    <property type="entry name" value="T3SS_Flik_C"/>
    <property type="match status" value="1"/>
</dbReference>
<dbReference type="RefSeq" id="WP_284054380.1">
    <property type="nucleotide sequence ID" value="NZ_JAGRQC010000003.1"/>
</dbReference>
<feature type="chain" id="PRO_5035731887" evidence="2">
    <location>
        <begin position="22"/>
        <end position="638"/>
    </location>
</feature>
<feature type="domain" description="Flagellar hook-length control protein-like C-terminal" evidence="3">
    <location>
        <begin position="526"/>
        <end position="604"/>
    </location>
</feature>
<protein>
    <submittedName>
        <fullName evidence="4">Flagellar hook-length control protein FliK</fullName>
    </submittedName>
</protein>
<sequence length="638" mass="64714">MIQIAMSGLSKVAGASLPAGASAMSARGFSLALALPGKGAASPDSAATNPGGKPAIIADKRQDIAGSGIVLPEAVSTQADAPTDPLDDGTRHHIHSDDAQNIAFGWLPVPAAAADGPKGAPANAVTRLKATTAIGVAPIAARLHAHTEDAVEPAPEASSDSSRDARPVSDQSTQSPKSEAAAKPAASSHPDTSDVESDPVPKSTSAKQGRGAVQTLDVAAHRIHHEPMSVNGDEPAHAARNSKGKPSAKPLRPDPHGQTPERASRSVPAPALTPVSDATSPSKSSHAPLATGQSVSRADVVRAARHADAIAPEDSVRQPSAATGPTVDPAGAAKIVAKSAEETAPPPVREPRSDGSGTRQPAAATDARSVSAKADMPAVLAGAVHSTDHQARLAPSANPHSVAPDPRHAAPSHRVADDRQNAAVPPLALRSVSAPPSVVASASPALPYAFAEAMRASADQRQTVRIAAPGSGGDDAKLSAVLGAHHSAATDPASAVTAAANSGQQPPLDLRQDQGLQHMIDRIEALKTENGGQDAKIRLAPDALGTVDIAVRRDGDKLHVHFTAHEAAARTVIADAAPRLTELADARGVKLGQTTVDAGTSGHSQQSNHEAPQQQPGRHNRLARPDGASPEPNDNRIA</sequence>
<feature type="compositionally biased region" description="Polar residues" evidence="1">
    <location>
        <begin position="276"/>
        <end position="285"/>
    </location>
</feature>
<keyword evidence="2" id="KW-0732">Signal</keyword>
<comment type="caution">
    <text evidence="4">The sequence shown here is derived from an EMBL/GenBank/DDBJ whole genome shotgun (WGS) entry which is preliminary data.</text>
</comment>
<dbReference type="InterPro" id="IPR021136">
    <property type="entry name" value="Flagellar_hook_control-like_C"/>
</dbReference>
<feature type="region of interest" description="Disordered" evidence="1">
    <location>
        <begin position="148"/>
        <end position="419"/>
    </location>
</feature>
<accession>A0A8T4IJ51</accession>
<gene>
    <name evidence="4" type="ORF">J7S20_11510</name>
</gene>
<feature type="region of interest" description="Disordered" evidence="1">
    <location>
        <begin position="594"/>
        <end position="638"/>
    </location>
</feature>
<keyword evidence="4" id="KW-0969">Cilium</keyword>
<feature type="compositionally biased region" description="Polar residues" evidence="1">
    <location>
        <begin position="594"/>
        <end position="617"/>
    </location>
</feature>
<name>A0A8T4IJ51_9SPHN</name>
<dbReference type="EMBL" id="JAGRQC010000003">
    <property type="protein sequence ID" value="MBR0553135.1"/>
    <property type="molecule type" value="Genomic_DNA"/>
</dbReference>